<evidence type="ECO:0000313" key="3">
    <source>
        <dbReference type="EMBL" id="PCG13313.1"/>
    </source>
</evidence>
<feature type="domain" description="Peptidase M16 C-terminal" evidence="2">
    <location>
        <begin position="211"/>
        <end position="380"/>
    </location>
</feature>
<proteinExistence type="predicted"/>
<dbReference type="InterPro" id="IPR007863">
    <property type="entry name" value="Peptidase_M16_C"/>
</dbReference>
<dbReference type="SUPFAM" id="SSF63411">
    <property type="entry name" value="LuxS/MPP-like metallohydrolase"/>
    <property type="match status" value="2"/>
</dbReference>
<feature type="signal peptide" evidence="1">
    <location>
        <begin position="1"/>
        <end position="25"/>
    </location>
</feature>
<gene>
    <name evidence="3" type="ORF">COA07_15265</name>
</gene>
<dbReference type="PANTHER" id="PTHR11851:SF224">
    <property type="entry name" value="PROCESSING PROTEASE"/>
    <property type="match status" value="1"/>
</dbReference>
<evidence type="ECO:0000313" key="4">
    <source>
        <dbReference type="Proteomes" id="UP000218323"/>
    </source>
</evidence>
<protein>
    <submittedName>
        <fullName evidence="3">Insulinase family protein</fullName>
    </submittedName>
</protein>
<dbReference type="RefSeq" id="WP_066708750.1">
    <property type="nucleotide sequence ID" value="NZ_JBHIWA010000010.1"/>
</dbReference>
<evidence type="ECO:0000259" key="2">
    <source>
        <dbReference type="Pfam" id="PF05193"/>
    </source>
</evidence>
<dbReference type="Pfam" id="PF05193">
    <property type="entry name" value="Peptidase_M16_C"/>
    <property type="match status" value="1"/>
</dbReference>
<dbReference type="InterPro" id="IPR011249">
    <property type="entry name" value="Metalloenz_LuxS/M16"/>
</dbReference>
<comment type="caution">
    <text evidence="3">The sequence shown here is derived from an EMBL/GenBank/DDBJ whole genome shotgun (WGS) entry which is preliminary data.</text>
</comment>
<name>A0A2A4I6A4_9SPHN</name>
<reference evidence="3 4" key="1">
    <citation type="submission" date="2017-09" db="EMBL/GenBank/DDBJ databases">
        <title>Sphingomonas adhaesiva DSM 7418, whole genome shotgun sequence.</title>
        <authorList>
            <person name="Feng G."/>
            <person name="Zhu H."/>
        </authorList>
    </citation>
    <scope>NUCLEOTIDE SEQUENCE [LARGE SCALE GENOMIC DNA]</scope>
    <source>
        <strain evidence="3 4">DSM 7418</strain>
    </source>
</reference>
<organism evidence="3 4">
    <name type="scientific">Sphingomonas adhaesiva</name>
    <dbReference type="NCBI Taxonomy" id="28212"/>
    <lineage>
        <taxon>Bacteria</taxon>
        <taxon>Pseudomonadati</taxon>
        <taxon>Pseudomonadota</taxon>
        <taxon>Alphaproteobacteria</taxon>
        <taxon>Sphingomonadales</taxon>
        <taxon>Sphingomonadaceae</taxon>
        <taxon>Sphingomonas</taxon>
    </lineage>
</organism>
<dbReference type="PANTHER" id="PTHR11851">
    <property type="entry name" value="METALLOPROTEASE"/>
    <property type="match status" value="1"/>
</dbReference>
<accession>A0A2A4I6A4</accession>
<keyword evidence="4" id="KW-1185">Reference proteome</keyword>
<dbReference type="InterPro" id="IPR050361">
    <property type="entry name" value="MPP/UQCRC_Complex"/>
</dbReference>
<feature type="chain" id="PRO_5013082257" evidence="1">
    <location>
        <begin position="26"/>
        <end position="474"/>
    </location>
</feature>
<dbReference type="AlphaFoldDB" id="A0A2A4I6A4"/>
<sequence length="474" mass="50194">MRPILASALLPAAAAVAATSMPLYAQEAPPPPPIAPLKPFQLPRSETYALPNGMKVTLLPYGTTPKVTVDLRVFAGTLNEAGTPWAAQMTAEMLKEGAGGLTSDQIADRAADMGGRITVGAGAQMTSISTDVLSEKAAEAVALIGAIATRPTFPAAEWARVKANDARSLAVSLAQAPVQANVVLARTYYGDAHPYGTPMPTAAQLDGYGLDTVRSFYAANYGARRAHLYVAGRFDPVTVKAAVARAFGGWASGPERLSRPAEPKPGMQVVLVDRPDAPQTTIRIAYPQSLAGSAGEPAQRVGDSLYSGSFSSRLTRNLREDKGYTYSPYSRVGYNPGDARYVWSADITTAQTGAAMREVFDELRRLQTTAPDAEETEGQKTYVSGIFVFRNATPQSVVGTLASAENLGLPDSWISGYIPTTQAVTAGQVQDWAKGLRADRMTLILVGDLKTVVPQLKALPELANADLRTVPAPQ</sequence>
<keyword evidence="1" id="KW-0732">Signal</keyword>
<dbReference type="Proteomes" id="UP000218323">
    <property type="component" value="Unassembled WGS sequence"/>
</dbReference>
<dbReference type="GO" id="GO:0046872">
    <property type="term" value="F:metal ion binding"/>
    <property type="evidence" value="ECO:0007669"/>
    <property type="project" value="InterPro"/>
</dbReference>
<dbReference type="EMBL" id="NWVC01000009">
    <property type="protein sequence ID" value="PCG13313.1"/>
    <property type="molecule type" value="Genomic_DNA"/>
</dbReference>
<evidence type="ECO:0000256" key="1">
    <source>
        <dbReference type="SAM" id="SignalP"/>
    </source>
</evidence>
<dbReference type="Gene3D" id="3.30.830.10">
    <property type="entry name" value="Metalloenzyme, LuxS/M16 peptidase-like"/>
    <property type="match status" value="2"/>
</dbReference>